<feature type="domain" description="Thioredoxin" evidence="9">
    <location>
        <begin position="194"/>
        <end position="325"/>
    </location>
</feature>
<dbReference type="InterPro" id="IPR036249">
    <property type="entry name" value="Thioredoxin-like_sf"/>
</dbReference>
<dbReference type="Pfam" id="PF00085">
    <property type="entry name" value="Thioredoxin"/>
    <property type="match status" value="2"/>
</dbReference>
<evidence type="ECO:0000256" key="8">
    <source>
        <dbReference type="SAM" id="SignalP"/>
    </source>
</evidence>
<dbReference type="PANTHER" id="PTHR46426">
    <property type="entry name" value="PROTEIN DISULFIDE-ISOMERASE TMX3"/>
    <property type="match status" value="1"/>
</dbReference>
<dbReference type="PROSITE" id="PS51352">
    <property type="entry name" value="THIOREDOXIN_2"/>
    <property type="match status" value="2"/>
</dbReference>
<dbReference type="AlphaFoldDB" id="A0A3N4IM85"/>
<accession>A0A3N4IM85</accession>
<evidence type="ECO:0000256" key="1">
    <source>
        <dbReference type="ARBA" id="ARBA00004389"/>
    </source>
</evidence>
<dbReference type="PRINTS" id="PR00421">
    <property type="entry name" value="THIOREDOXIN"/>
</dbReference>
<keyword evidence="2 7" id="KW-0812">Transmembrane</keyword>
<dbReference type="PROSITE" id="PS00194">
    <property type="entry name" value="THIOREDOXIN_1"/>
    <property type="match status" value="1"/>
</dbReference>
<comment type="subcellular location">
    <subcellularLocation>
        <location evidence="1">Endoplasmic reticulum membrane</location>
        <topology evidence="1">Single-pass membrane protein</topology>
    </subcellularLocation>
</comment>
<dbReference type="OrthoDB" id="72053at2759"/>
<keyword evidence="11" id="KW-1185">Reference proteome</keyword>
<evidence type="ECO:0000256" key="2">
    <source>
        <dbReference type="ARBA" id="ARBA00022692"/>
    </source>
</evidence>
<protein>
    <submittedName>
        <fullName evidence="10">Thioredoxin-domain-containing protein</fullName>
    </submittedName>
</protein>
<organism evidence="10 11">
    <name type="scientific">Ascobolus immersus RN42</name>
    <dbReference type="NCBI Taxonomy" id="1160509"/>
    <lineage>
        <taxon>Eukaryota</taxon>
        <taxon>Fungi</taxon>
        <taxon>Dikarya</taxon>
        <taxon>Ascomycota</taxon>
        <taxon>Pezizomycotina</taxon>
        <taxon>Pezizomycetes</taxon>
        <taxon>Pezizales</taxon>
        <taxon>Ascobolaceae</taxon>
        <taxon>Ascobolus</taxon>
    </lineage>
</organism>
<feature type="chain" id="PRO_5018051984" evidence="8">
    <location>
        <begin position="22"/>
        <end position="670"/>
    </location>
</feature>
<reference evidence="10 11" key="1">
    <citation type="journal article" date="2018" name="Nat. Ecol. Evol.">
        <title>Pezizomycetes genomes reveal the molecular basis of ectomycorrhizal truffle lifestyle.</title>
        <authorList>
            <person name="Murat C."/>
            <person name="Payen T."/>
            <person name="Noel B."/>
            <person name="Kuo A."/>
            <person name="Morin E."/>
            <person name="Chen J."/>
            <person name="Kohler A."/>
            <person name="Krizsan K."/>
            <person name="Balestrini R."/>
            <person name="Da Silva C."/>
            <person name="Montanini B."/>
            <person name="Hainaut M."/>
            <person name="Levati E."/>
            <person name="Barry K.W."/>
            <person name="Belfiori B."/>
            <person name="Cichocki N."/>
            <person name="Clum A."/>
            <person name="Dockter R.B."/>
            <person name="Fauchery L."/>
            <person name="Guy J."/>
            <person name="Iotti M."/>
            <person name="Le Tacon F."/>
            <person name="Lindquist E.A."/>
            <person name="Lipzen A."/>
            <person name="Malagnac F."/>
            <person name="Mello A."/>
            <person name="Molinier V."/>
            <person name="Miyauchi S."/>
            <person name="Poulain J."/>
            <person name="Riccioni C."/>
            <person name="Rubini A."/>
            <person name="Sitrit Y."/>
            <person name="Splivallo R."/>
            <person name="Traeger S."/>
            <person name="Wang M."/>
            <person name="Zifcakova L."/>
            <person name="Wipf D."/>
            <person name="Zambonelli A."/>
            <person name="Paolocci F."/>
            <person name="Nowrousian M."/>
            <person name="Ottonello S."/>
            <person name="Baldrian P."/>
            <person name="Spatafora J.W."/>
            <person name="Henrissat B."/>
            <person name="Nagy L.G."/>
            <person name="Aury J.M."/>
            <person name="Wincker P."/>
            <person name="Grigoriev I.V."/>
            <person name="Bonfante P."/>
            <person name="Martin F.M."/>
        </authorList>
    </citation>
    <scope>NUCLEOTIDE SEQUENCE [LARGE SCALE GENOMIC DNA]</scope>
    <source>
        <strain evidence="10 11">RN42</strain>
    </source>
</reference>
<feature type="coiled-coil region" evidence="6">
    <location>
        <begin position="479"/>
        <end position="510"/>
    </location>
</feature>
<dbReference type="EMBL" id="ML119654">
    <property type="protein sequence ID" value="RPA85250.1"/>
    <property type="molecule type" value="Genomic_DNA"/>
</dbReference>
<keyword evidence="6" id="KW-0175">Coiled coil</keyword>
<feature type="signal peptide" evidence="8">
    <location>
        <begin position="1"/>
        <end position="21"/>
    </location>
</feature>
<evidence type="ECO:0000256" key="7">
    <source>
        <dbReference type="SAM" id="Phobius"/>
    </source>
</evidence>
<dbReference type="Proteomes" id="UP000275078">
    <property type="component" value="Unassembled WGS sequence"/>
</dbReference>
<feature type="domain" description="Thioredoxin" evidence="9">
    <location>
        <begin position="20"/>
        <end position="158"/>
    </location>
</feature>
<comment type="function">
    <text evidence="5">Probable disulfide isomerase, which participates in the folding of proteins containing disulfide bonds. May act as a dithiol oxidase. Acts as a regulator of endoplasmic reticulum-mitochondria contact sites via its ability to regulate redox signals.</text>
</comment>
<keyword evidence="3 7" id="KW-1133">Transmembrane helix</keyword>
<evidence type="ECO:0000256" key="6">
    <source>
        <dbReference type="SAM" id="Coils"/>
    </source>
</evidence>
<name>A0A3N4IM85_ASCIM</name>
<gene>
    <name evidence="10" type="ORF">BJ508DRAFT_322691</name>
</gene>
<evidence type="ECO:0000256" key="5">
    <source>
        <dbReference type="ARBA" id="ARBA00045246"/>
    </source>
</evidence>
<dbReference type="InterPro" id="IPR013766">
    <property type="entry name" value="Thioredoxin_domain"/>
</dbReference>
<evidence type="ECO:0000313" key="11">
    <source>
        <dbReference type="Proteomes" id="UP000275078"/>
    </source>
</evidence>
<keyword evidence="4 7" id="KW-0472">Membrane</keyword>
<dbReference type="STRING" id="1160509.A0A3N4IM85"/>
<dbReference type="InterPro" id="IPR017937">
    <property type="entry name" value="Thioredoxin_CS"/>
</dbReference>
<evidence type="ECO:0000256" key="3">
    <source>
        <dbReference type="ARBA" id="ARBA00022989"/>
    </source>
</evidence>
<dbReference type="PANTHER" id="PTHR46426:SF1">
    <property type="entry name" value="PROTEIN DISULFIDE-ISOMERASE TMX3"/>
    <property type="match status" value="1"/>
</dbReference>
<evidence type="ECO:0000259" key="9">
    <source>
        <dbReference type="PROSITE" id="PS51352"/>
    </source>
</evidence>
<dbReference type="Gene3D" id="3.40.30.10">
    <property type="entry name" value="Glutaredoxin"/>
    <property type="match status" value="2"/>
</dbReference>
<dbReference type="CDD" id="cd02961">
    <property type="entry name" value="PDI_a_family"/>
    <property type="match status" value="2"/>
</dbReference>
<dbReference type="InterPro" id="IPR052250">
    <property type="entry name" value="PDI_TMX3"/>
</dbReference>
<evidence type="ECO:0000313" key="10">
    <source>
        <dbReference type="EMBL" id="RPA85250.1"/>
    </source>
</evidence>
<evidence type="ECO:0000256" key="4">
    <source>
        <dbReference type="ARBA" id="ARBA00023136"/>
    </source>
</evidence>
<sequence length="670" mass="75202">MRGIFSSVALLAAALIVPVLSTPAPAPAGSPPAHVAEIPELTAADFDSTIKSGYWMVKHYSPKCPHCIKAAPHYKAVHDYYTTTKPSPTSSLSFEDIYDFHFASVDCDINGDICGVPEYKINAYPTFNLYKDGKFHAQFPKVKADRDSISKWVEENLEKIKPGSRPEKFVFPKEGEVNAPIAQESLTESKPVSPTVAKSSQSAIIKTTSGPINPDGVSIALTAESFMNRVTITREPWFIKFYAPWCGHCQALAPTWKSMAREMRGKLNVGEVNCDVEKRLCKDAKLRGYPTLMFFQGGERVEYDGLRGFGDLVSFGNKAADAGIKELDLPGYEQLEKAGEEVMFLYFYDIATVSEDFAALERLTLSLIGHAPLFKTSSENLAHKFRVTTFPSLVAVRDGRPFYYPCLSPADIRNIRRMLDWMKSVWLPIVPELSAANSHEIMHGKVVILAILNRAKPEQWASSKQELKKTAMEYLDIRAREEKIERQELRDKKELKLEEAKDRNDEAAISRAKKIKVILKPRQEVRFAWVDGIFWDRWIRQTYGIDVQSDGERVIINDEDRKLYWDTTNGHTPIPISRSQILETLQTILENRNAIPPKFTAGSLVRSFVGLKRWYNEHTMLLVFLVIAAIGAGVWVAKKGGVKGQKWGGLNLGGWTEKDGLLGGNSAKYD</sequence>
<keyword evidence="8" id="KW-0732">Signal</keyword>
<dbReference type="SUPFAM" id="SSF52833">
    <property type="entry name" value="Thioredoxin-like"/>
    <property type="match status" value="3"/>
</dbReference>
<dbReference type="GO" id="GO:0005789">
    <property type="term" value="C:endoplasmic reticulum membrane"/>
    <property type="evidence" value="ECO:0007669"/>
    <property type="project" value="UniProtKB-SubCell"/>
</dbReference>
<feature type="transmembrane region" description="Helical" evidence="7">
    <location>
        <begin position="619"/>
        <end position="637"/>
    </location>
</feature>
<proteinExistence type="predicted"/>